<dbReference type="InterPro" id="IPR051799">
    <property type="entry name" value="NADH_flavin_oxidoreductase"/>
</dbReference>
<comment type="caution">
    <text evidence="4">The sequence shown here is derived from an EMBL/GenBank/DDBJ whole genome shotgun (WGS) entry which is preliminary data.</text>
</comment>
<dbReference type="GO" id="GO:0016491">
    <property type="term" value="F:oxidoreductase activity"/>
    <property type="evidence" value="ECO:0007669"/>
    <property type="project" value="UniProtKB-KW"/>
</dbReference>
<organism evidence="4 5">
    <name type="scientific">Enterococcus termitis</name>
    <dbReference type="NCBI Taxonomy" id="332950"/>
    <lineage>
        <taxon>Bacteria</taxon>
        <taxon>Bacillati</taxon>
        <taxon>Bacillota</taxon>
        <taxon>Bacilli</taxon>
        <taxon>Lactobacillales</taxon>
        <taxon>Enterococcaceae</taxon>
        <taxon>Enterococcus</taxon>
    </lineage>
</organism>
<dbReference type="InterPro" id="IPR001155">
    <property type="entry name" value="OxRdtase_FMN_N"/>
</dbReference>
<dbReference type="PANTHER" id="PTHR43656:SF2">
    <property type="entry name" value="BINDING OXIDOREDUCTASE, PUTATIVE (AFU_ORTHOLOGUE AFUA_2G08260)-RELATED"/>
    <property type="match status" value="1"/>
</dbReference>
<dbReference type="EMBL" id="MIJY01000044">
    <property type="protein sequence ID" value="OEG09839.1"/>
    <property type="molecule type" value="Genomic_DNA"/>
</dbReference>
<evidence type="ECO:0000256" key="2">
    <source>
        <dbReference type="ARBA" id="ARBA00023002"/>
    </source>
</evidence>
<protein>
    <submittedName>
        <fullName evidence="4">NADH-dependent flavin oxidoreductase</fullName>
    </submittedName>
</protein>
<evidence type="ECO:0000259" key="3">
    <source>
        <dbReference type="Pfam" id="PF00724"/>
    </source>
</evidence>
<evidence type="ECO:0000313" key="5">
    <source>
        <dbReference type="Proteomes" id="UP000095094"/>
    </source>
</evidence>
<evidence type="ECO:0000256" key="1">
    <source>
        <dbReference type="ARBA" id="ARBA00022630"/>
    </source>
</evidence>
<accession>A0A1E5GAX9</accession>
<feature type="domain" description="NADH:flavin oxidoreductase/NADH oxidase N-terminal" evidence="3">
    <location>
        <begin position="8"/>
        <end position="329"/>
    </location>
</feature>
<dbReference type="CDD" id="cd04735">
    <property type="entry name" value="OYE_like_4_FMN"/>
    <property type="match status" value="1"/>
</dbReference>
<dbReference type="Pfam" id="PF00724">
    <property type="entry name" value="Oxidored_FMN"/>
    <property type="match status" value="1"/>
</dbReference>
<keyword evidence="1" id="KW-0285">Flavoprotein</keyword>
<evidence type="ECO:0000313" key="4">
    <source>
        <dbReference type="EMBL" id="OEG09839.1"/>
    </source>
</evidence>
<dbReference type="RefSeq" id="WP_069664592.1">
    <property type="nucleotide sequence ID" value="NZ_JBHUJJ010000001.1"/>
</dbReference>
<reference evidence="5" key="1">
    <citation type="submission" date="2016-09" db="EMBL/GenBank/DDBJ databases">
        <authorList>
            <person name="Gulvik C.A."/>
        </authorList>
    </citation>
    <scope>NUCLEOTIDE SEQUENCE [LARGE SCALE GENOMIC DNA]</scope>
    <source>
        <strain evidence="5">LMG 8895</strain>
    </source>
</reference>
<dbReference type="AlphaFoldDB" id="A0A1E5GAX9"/>
<dbReference type="Gene3D" id="3.20.20.70">
    <property type="entry name" value="Aldolase class I"/>
    <property type="match status" value="1"/>
</dbReference>
<keyword evidence="5" id="KW-1185">Reference proteome</keyword>
<dbReference type="GO" id="GO:0010181">
    <property type="term" value="F:FMN binding"/>
    <property type="evidence" value="ECO:0007669"/>
    <property type="project" value="InterPro"/>
</dbReference>
<proteinExistence type="predicted"/>
<sequence>MNQLEEKLQFKRGLTLKNRIVIAPMTTKMSFFDGVVTNDEIAYYASRSGEAGAFITAAANVHEGGKGWDGELGVYDDRFIPGLAKLASAIKKNGTKAILQIFHGGRMTDSKVLQGVQPVAPSAVPAERPNAETPRALEEVEIYEILDGFKKATERAIKAGFDGVELHGANTYLIQQFFSPHSNRRTDDWGGSLEKRFKFINELVDGVTSVVDQSGVKDFIVGYRFSPEEYEEPGIRLSDTLYLVDQLANKPLDYLHLSSNDYTKVSISEDFKDKPILAYIKETINERLPLIVAGDIRTKQDVEGALQTADLVAVGRSILIDPHWTQKILDDQESLIRTELSQYDREDLRISNGVWGFLQLMMPERLK</sequence>
<dbReference type="InterPro" id="IPR013785">
    <property type="entry name" value="Aldolase_TIM"/>
</dbReference>
<dbReference type="Proteomes" id="UP000095094">
    <property type="component" value="Unassembled WGS sequence"/>
</dbReference>
<dbReference type="PANTHER" id="PTHR43656">
    <property type="entry name" value="BINDING OXIDOREDUCTASE, PUTATIVE (AFU_ORTHOLOGUE AFUA_2G08260)-RELATED"/>
    <property type="match status" value="1"/>
</dbReference>
<gene>
    <name evidence="4" type="ORF">BCR25_10060</name>
</gene>
<dbReference type="SUPFAM" id="SSF51395">
    <property type="entry name" value="FMN-linked oxidoreductases"/>
    <property type="match status" value="1"/>
</dbReference>
<name>A0A1E5GAX9_9ENTE</name>
<dbReference type="OrthoDB" id="9772736at2"/>
<keyword evidence="2" id="KW-0560">Oxidoreductase</keyword>